<evidence type="ECO:0000256" key="1">
    <source>
        <dbReference type="SAM" id="Phobius"/>
    </source>
</evidence>
<accession>A0A8X8I7H3</accession>
<gene>
    <name evidence="3" type="ORF">HUR95_10740</name>
</gene>
<dbReference type="KEGG" id="cthu:HUR95_10740"/>
<evidence type="ECO:0000313" key="3">
    <source>
        <dbReference type="EMBL" id="QZT32848.1"/>
    </source>
</evidence>
<evidence type="ECO:0000256" key="2">
    <source>
        <dbReference type="SAM" id="SignalP"/>
    </source>
</evidence>
<dbReference type="AlphaFoldDB" id="A0A8X8I7H3"/>
<keyword evidence="2" id="KW-0732">Signal</keyword>
<dbReference type="RefSeq" id="WP_222822567.1">
    <property type="nucleotide sequence ID" value="NZ_CP082237.1"/>
</dbReference>
<organism evidence="3 4">
    <name type="scientific">Caldalkalibacillus thermarum (strain TA2.A1)</name>
    <dbReference type="NCBI Taxonomy" id="986075"/>
    <lineage>
        <taxon>Bacteria</taxon>
        <taxon>Bacillati</taxon>
        <taxon>Bacillota</taxon>
        <taxon>Bacilli</taxon>
        <taxon>Bacillales</taxon>
        <taxon>Bacillaceae</taxon>
        <taxon>Caldalkalibacillus</taxon>
    </lineage>
</organism>
<proteinExistence type="predicted"/>
<keyword evidence="1" id="KW-0472">Membrane</keyword>
<feature type="transmembrane region" description="Helical" evidence="1">
    <location>
        <begin position="57"/>
        <end position="75"/>
    </location>
</feature>
<keyword evidence="1" id="KW-1133">Transmembrane helix</keyword>
<keyword evidence="1" id="KW-0812">Transmembrane</keyword>
<feature type="chain" id="PRO_5036483253" evidence="2">
    <location>
        <begin position="26"/>
        <end position="82"/>
    </location>
</feature>
<reference evidence="3 4" key="1">
    <citation type="journal article" date="2020" name="Extremophiles">
        <title>Genomic analysis of Caldalkalibacillus thermarum TA2.A1 reveals aerobic alkaliphilic metabolism and evolutionary hallmarks linking alkaliphilic bacteria and plant life.</title>
        <authorList>
            <person name="de Jong S.I."/>
            <person name="van den Broek M.A."/>
            <person name="Merkel A.Y."/>
            <person name="de la Torre Cortes P."/>
            <person name="Kalamorz F."/>
            <person name="Cook G.M."/>
            <person name="van Loosdrecht M.C.M."/>
            <person name="McMillan D.G.G."/>
        </authorList>
    </citation>
    <scope>NUCLEOTIDE SEQUENCE [LARGE SCALE GENOMIC DNA]</scope>
    <source>
        <strain evidence="3 4">TA2.A1</strain>
    </source>
</reference>
<evidence type="ECO:0000313" key="4">
    <source>
        <dbReference type="Proteomes" id="UP000825179"/>
    </source>
</evidence>
<sequence length="82" mass="8816">MMKLIRMVILTLLICSVAAPWTASAAGLDTGQDMLLFAAGGGNSGASENTGLTFTDISMIVMIILATIYFAALYVKEWRQVR</sequence>
<name>A0A8X8I7H3_CALTT</name>
<feature type="signal peptide" evidence="2">
    <location>
        <begin position="1"/>
        <end position="25"/>
    </location>
</feature>
<keyword evidence="4" id="KW-1185">Reference proteome</keyword>
<dbReference type="Proteomes" id="UP000825179">
    <property type="component" value="Chromosome"/>
</dbReference>
<protein>
    <submittedName>
        <fullName evidence="3">Uncharacterized protein</fullName>
    </submittedName>
</protein>
<dbReference type="EMBL" id="CP082237">
    <property type="protein sequence ID" value="QZT32848.1"/>
    <property type="molecule type" value="Genomic_DNA"/>
</dbReference>